<dbReference type="PROSITE" id="PS51257">
    <property type="entry name" value="PROKAR_LIPOPROTEIN"/>
    <property type="match status" value="1"/>
</dbReference>
<reference evidence="3 4" key="1">
    <citation type="submission" date="2020-07" db="EMBL/GenBank/DDBJ databases">
        <title>Sequencing the genomes of 1000 actinobacteria strains.</title>
        <authorList>
            <person name="Klenk H.-P."/>
        </authorList>
    </citation>
    <scope>NUCLEOTIDE SEQUENCE [LARGE SCALE GENOMIC DNA]</scope>
    <source>
        <strain evidence="3 4">DSM 29531</strain>
    </source>
</reference>
<evidence type="ECO:0000313" key="4">
    <source>
        <dbReference type="Proteomes" id="UP000571817"/>
    </source>
</evidence>
<evidence type="ECO:0000256" key="2">
    <source>
        <dbReference type="SAM" id="MobiDB-lite"/>
    </source>
</evidence>
<dbReference type="AlphaFoldDB" id="A0A853DFI8"/>
<dbReference type="EMBL" id="JACCFW010000001">
    <property type="protein sequence ID" value="NYJ74739.1"/>
    <property type="molecule type" value="Genomic_DNA"/>
</dbReference>
<proteinExistence type="predicted"/>
<dbReference type="GO" id="GO:0016787">
    <property type="term" value="F:hydrolase activity"/>
    <property type="evidence" value="ECO:0007669"/>
    <property type="project" value="UniProtKB-KW"/>
</dbReference>
<name>A0A853DFI8_9MICO</name>
<dbReference type="Pfam" id="PF04203">
    <property type="entry name" value="Sortase"/>
    <property type="match status" value="1"/>
</dbReference>
<evidence type="ECO:0000313" key="3">
    <source>
        <dbReference type="EMBL" id="NYJ74739.1"/>
    </source>
</evidence>
<comment type="caution">
    <text evidence="3">The sequence shown here is derived from an EMBL/GenBank/DDBJ whole genome shotgun (WGS) entry which is preliminary data.</text>
</comment>
<dbReference type="InterPro" id="IPR042001">
    <property type="entry name" value="Sortase_F"/>
</dbReference>
<dbReference type="Gene3D" id="2.40.260.10">
    <property type="entry name" value="Sortase"/>
    <property type="match status" value="1"/>
</dbReference>
<feature type="region of interest" description="Disordered" evidence="2">
    <location>
        <begin position="40"/>
        <end position="83"/>
    </location>
</feature>
<evidence type="ECO:0000256" key="1">
    <source>
        <dbReference type="ARBA" id="ARBA00022801"/>
    </source>
</evidence>
<dbReference type="InterPro" id="IPR005754">
    <property type="entry name" value="Sortase"/>
</dbReference>
<accession>A0A853DFI8</accession>
<dbReference type="NCBIfam" id="NF033748">
    <property type="entry name" value="class_F_sortase"/>
    <property type="match status" value="1"/>
</dbReference>
<dbReference type="RefSeq" id="WP_179480855.1">
    <property type="nucleotide sequence ID" value="NZ_JACCFW010000001.1"/>
</dbReference>
<protein>
    <submittedName>
        <fullName evidence="3">LPXTG-site transpeptidase (Sortase) family protein</fullName>
    </submittedName>
</protein>
<sequence length="224" mass="22980">MKNRTRAQTIAIGVLCACLVLGGIVAIVWGTHRPAHTDAIPLPASQTSSSSTSPASPSVTSPSTSSSANSPAAAPLSPPSKISIPSLNEGSTLLTLGATANREIVVPDDKHADQAGWFTGSPTPGAVGPATIVGHVTSSRGGAVFYHLAQIKNGATVTVTLKSGKVLTYDVYRVVSVPKDNFPTQAVYGNTTDPELRLITCGGSFDSATGHFRNNTVVYARLAA</sequence>
<dbReference type="InterPro" id="IPR023365">
    <property type="entry name" value="Sortase_dom-sf"/>
</dbReference>
<gene>
    <name evidence="3" type="ORF">HNR15_001702</name>
</gene>
<dbReference type="SUPFAM" id="SSF63817">
    <property type="entry name" value="Sortase"/>
    <property type="match status" value="1"/>
</dbReference>
<keyword evidence="1" id="KW-0378">Hydrolase</keyword>
<keyword evidence="4" id="KW-1185">Reference proteome</keyword>
<dbReference type="Proteomes" id="UP000571817">
    <property type="component" value="Unassembled WGS sequence"/>
</dbReference>
<dbReference type="CDD" id="cd05829">
    <property type="entry name" value="Sortase_F"/>
    <property type="match status" value="1"/>
</dbReference>
<organism evidence="3 4">
    <name type="scientific">Allobranchiibius huperziae</name>
    <dbReference type="NCBI Taxonomy" id="1874116"/>
    <lineage>
        <taxon>Bacteria</taxon>
        <taxon>Bacillati</taxon>
        <taxon>Actinomycetota</taxon>
        <taxon>Actinomycetes</taxon>
        <taxon>Micrococcales</taxon>
        <taxon>Dermacoccaceae</taxon>
        <taxon>Allobranchiibius</taxon>
    </lineage>
</organism>